<dbReference type="SUPFAM" id="SSF53474">
    <property type="entry name" value="alpha/beta-Hydrolases"/>
    <property type="match status" value="1"/>
</dbReference>
<dbReference type="InterPro" id="IPR029058">
    <property type="entry name" value="AB_hydrolase_fold"/>
</dbReference>
<dbReference type="GO" id="GO:0016787">
    <property type="term" value="F:hydrolase activity"/>
    <property type="evidence" value="ECO:0007669"/>
    <property type="project" value="UniProtKB-KW"/>
</dbReference>
<name>A0ABP4AMC7_9ACTN</name>
<feature type="domain" description="Peptidase S33 tripeptidyl aminopeptidase-like C-terminal" evidence="7">
    <location>
        <begin position="396"/>
        <end position="497"/>
    </location>
</feature>
<evidence type="ECO:0000256" key="4">
    <source>
        <dbReference type="SAM" id="MobiDB-lite"/>
    </source>
</evidence>
<reference evidence="9" key="1">
    <citation type="journal article" date="2019" name="Int. J. Syst. Evol. Microbiol.">
        <title>The Global Catalogue of Microorganisms (GCM) 10K type strain sequencing project: providing services to taxonomists for standard genome sequencing and annotation.</title>
        <authorList>
            <consortium name="The Broad Institute Genomics Platform"/>
            <consortium name="The Broad Institute Genome Sequencing Center for Infectious Disease"/>
            <person name="Wu L."/>
            <person name="Ma J."/>
        </authorList>
    </citation>
    <scope>NUCLEOTIDE SEQUENCE [LARGE SCALE GENOMIC DNA]</scope>
    <source>
        <strain evidence="9">JCM 10977</strain>
    </source>
</reference>
<keyword evidence="9" id="KW-1185">Reference proteome</keyword>
<protein>
    <submittedName>
        <fullName evidence="8">Alpha/beta hydrolase</fullName>
    </submittedName>
</protein>
<feature type="chain" id="PRO_5046735511" evidence="5">
    <location>
        <begin position="27"/>
        <end position="525"/>
    </location>
</feature>
<evidence type="ECO:0000256" key="2">
    <source>
        <dbReference type="ARBA" id="ARBA00022729"/>
    </source>
</evidence>
<dbReference type="PANTHER" id="PTHR43248">
    <property type="entry name" value="2-SUCCINYL-6-HYDROXY-2,4-CYCLOHEXADIENE-1-CARBOXYLATE SYNTHASE"/>
    <property type="match status" value="1"/>
</dbReference>
<feature type="region of interest" description="Disordered" evidence="4">
    <location>
        <begin position="505"/>
        <end position="525"/>
    </location>
</feature>
<sequence length="525" mass="56231">MARRWKTLATTGALVAGLLTVVPASAVQSAPIPKLAWHACDNAPGYECATAKVPLDYDNPRGATISLAVSRIKATDPKRRIGSLFLNPGGPGGSGVQFLQSVGQSLYSDAVRARFDLVSFDPRGVAGSTPLTCFKTQDQADAATAPFPFPVTPAEEKTWIGFDRAYAKSCKKYAGPIINHMSTADVVRDMDVLRQAVGDKKLTYAGYSYGTYIGSVYANMFPDKVRALIIDGVIDPVSDATGRGLEWVRKPVDARLESEQGAYQELQEFLRLCDLGGPNCAFSAGNPKARYDALAAKLRKHPLTLPDGEVVTYADMVSQTLGALYSAGDFPALAEYLQGLATASASKVKAARTALAAPAYEQGAEGFYGVWCTDSLNPASASYWVTAARAADKKWPYFGRAWNWEASICANWPGHDADRYLGPFTKRSANPVLVIGNRYDPATRYEDAVSTSKILGSARLLSVSGWGHTSLFSSSCADSKASAYLLTGALPAKGTVCKPDEVPFAQPATRSAKAKPAYQFRPPTR</sequence>
<dbReference type="Pfam" id="PF00561">
    <property type="entry name" value="Abhydrolase_1"/>
    <property type="match status" value="1"/>
</dbReference>
<dbReference type="InterPro" id="IPR051601">
    <property type="entry name" value="Serine_prot/Carboxylest_S33"/>
</dbReference>
<dbReference type="PANTHER" id="PTHR43248:SF29">
    <property type="entry name" value="TRIPEPTIDYL AMINOPEPTIDASE"/>
    <property type="match status" value="1"/>
</dbReference>
<proteinExistence type="inferred from homology"/>
<feature type="domain" description="AB hydrolase-1" evidence="6">
    <location>
        <begin position="84"/>
        <end position="237"/>
    </location>
</feature>
<gene>
    <name evidence="8" type="ORF">GCM10009554_25110</name>
</gene>
<feature type="signal peptide" evidence="5">
    <location>
        <begin position="1"/>
        <end position="26"/>
    </location>
</feature>
<dbReference type="Gene3D" id="3.40.50.1820">
    <property type="entry name" value="alpha/beta hydrolase"/>
    <property type="match status" value="1"/>
</dbReference>
<dbReference type="RefSeq" id="WP_343968265.1">
    <property type="nucleotide sequence ID" value="NZ_BAAAHK010000006.1"/>
</dbReference>
<evidence type="ECO:0000313" key="8">
    <source>
        <dbReference type="EMBL" id="GAA0937088.1"/>
    </source>
</evidence>
<dbReference type="InterPro" id="IPR000073">
    <property type="entry name" value="AB_hydrolase_1"/>
</dbReference>
<keyword evidence="2 5" id="KW-0732">Signal</keyword>
<evidence type="ECO:0000259" key="7">
    <source>
        <dbReference type="Pfam" id="PF08386"/>
    </source>
</evidence>
<dbReference type="EMBL" id="BAAAHK010000006">
    <property type="protein sequence ID" value="GAA0937088.1"/>
    <property type="molecule type" value="Genomic_DNA"/>
</dbReference>
<evidence type="ECO:0000256" key="5">
    <source>
        <dbReference type="SAM" id="SignalP"/>
    </source>
</evidence>
<dbReference type="Proteomes" id="UP001500542">
    <property type="component" value="Unassembled WGS sequence"/>
</dbReference>
<comment type="similarity">
    <text evidence="1">Belongs to the peptidase S33 family.</text>
</comment>
<accession>A0ABP4AMC7</accession>
<evidence type="ECO:0000259" key="6">
    <source>
        <dbReference type="Pfam" id="PF00561"/>
    </source>
</evidence>
<organism evidence="8 9">
    <name type="scientific">Kribbella koreensis</name>
    <dbReference type="NCBI Taxonomy" id="57909"/>
    <lineage>
        <taxon>Bacteria</taxon>
        <taxon>Bacillati</taxon>
        <taxon>Actinomycetota</taxon>
        <taxon>Actinomycetes</taxon>
        <taxon>Propionibacteriales</taxon>
        <taxon>Kribbellaceae</taxon>
        <taxon>Kribbella</taxon>
    </lineage>
</organism>
<evidence type="ECO:0000256" key="3">
    <source>
        <dbReference type="ARBA" id="ARBA00022801"/>
    </source>
</evidence>
<dbReference type="InterPro" id="IPR013595">
    <property type="entry name" value="Pept_S33_TAP-like_C"/>
</dbReference>
<evidence type="ECO:0000313" key="9">
    <source>
        <dbReference type="Proteomes" id="UP001500542"/>
    </source>
</evidence>
<keyword evidence="3 8" id="KW-0378">Hydrolase</keyword>
<evidence type="ECO:0000256" key="1">
    <source>
        <dbReference type="ARBA" id="ARBA00010088"/>
    </source>
</evidence>
<comment type="caution">
    <text evidence="8">The sequence shown here is derived from an EMBL/GenBank/DDBJ whole genome shotgun (WGS) entry which is preliminary data.</text>
</comment>
<dbReference type="Pfam" id="PF08386">
    <property type="entry name" value="Abhydrolase_4"/>
    <property type="match status" value="1"/>
</dbReference>